<dbReference type="InterPro" id="IPR000424">
    <property type="entry name" value="Primosome_PriB/ssb"/>
</dbReference>
<evidence type="ECO:0000313" key="6">
    <source>
        <dbReference type="Proteomes" id="UP000032266"/>
    </source>
</evidence>
<dbReference type="Proteomes" id="UP000032266">
    <property type="component" value="Chromosome"/>
</dbReference>
<keyword evidence="2" id="KW-0234">DNA repair</keyword>
<evidence type="ECO:0000256" key="2">
    <source>
        <dbReference type="HAMAP-Rule" id="MF_00984"/>
    </source>
</evidence>
<gene>
    <name evidence="5" type="ORF">YC6258_04407</name>
</gene>
<dbReference type="HAMAP" id="MF_00984">
    <property type="entry name" value="SSB"/>
    <property type="match status" value="1"/>
</dbReference>
<organism evidence="5 6">
    <name type="scientific">Gynuella sunshinyii YC6258</name>
    <dbReference type="NCBI Taxonomy" id="1445510"/>
    <lineage>
        <taxon>Bacteria</taxon>
        <taxon>Pseudomonadati</taxon>
        <taxon>Pseudomonadota</taxon>
        <taxon>Gammaproteobacteria</taxon>
        <taxon>Oceanospirillales</taxon>
        <taxon>Saccharospirillaceae</taxon>
        <taxon>Gynuella</taxon>
    </lineage>
</organism>
<reference evidence="5 6" key="1">
    <citation type="submission" date="2014-01" db="EMBL/GenBank/DDBJ databases">
        <title>Full genme sequencing of cellulolytic bacterium Gynuella sunshinyii YC6258T gen. nov., sp. nov.</title>
        <authorList>
            <person name="Khan H."/>
            <person name="Chung E.J."/>
            <person name="Chung Y.R."/>
        </authorList>
    </citation>
    <scope>NUCLEOTIDE SEQUENCE [LARGE SCALE GENOMIC DNA]</scope>
    <source>
        <strain evidence="5 6">YC6258</strain>
    </source>
</reference>
<comment type="caution">
    <text evidence="2">Lacks conserved residue(s) required for the propagation of feature annotation.</text>
</comment>
<proteinExistence type="inferred from homology"/>
<keyword evidence="2" id="KW-0233">DNA recombination</keyword>
<dbReference type="OrthoDB" id="9809878at2"/>
<feature type="short sequence motif" description="Important for interaction with partner proteins" evidence="2">
    <location>
        <begin position="198"/>
        <end position="203"/>
    </location>
</feature>
<dbReference type="PANTHER" id="PTHR10302:SF27">
    <property type="entry name" value="SINGLE-STRANDED DNA-BINDING PROTEIN"/>
    <property type="match status" value="1"/>
</dbReference>
<dbReference type="GO" id="GO:0006310">
    <property type="term" value="P:DNA recombination"/>
    <property type="evidence" value="ECO:0007669"/>
    <property type="project" value="UniProtKB-UniRule"/>
</dbReference>
<name>A0A0C5W171_9GAMM</name>
<feature type="region of interest" description="Disordered" evidence="4">
    <location>
        <begin position="113"/>
        <end position="203"/>
    </location>
</feature>
<comment type="function">
    <text evidence="2">Plays an important role in DNA replication, recombination and repair. Binds to ssDNA and to an array of partner proteins to recruit them to their sites of action during DNA metabolism.</text>
</comment>
<dbReference type="InterPro" id="IPR012340">
    <property type="entry name" value="NA-bd_OB-fold"/>
</dbReference>
<dbReference type="STRING" id="1445510.YC6258_04407"/>
<evidence type="ECO:0000256" key="4">
    <source>
        <dbReference type="SAM" id="MobiDB-lite"/>
    </source>
</evidence>
<evidence type="ECO:0000256" key="3">
    <source>
        <dbReference type="RuleBase" id="RU000524"/>
    </source>
</evidence>
<dbReference type="SUPFAM" id="SSF50249">
    <property type="entry name" value="Nucleic acid-binding proteins"/>
    <property type="match status" value="1"/>
</dbReference>
<dbReference type="KEGG" id="gsn:YC6258_04407"/>
<dbReference type="GO" id="GO:0006260">
    <property type="term" value="P:DNA replication"/>
    <property type="evidence" value="ECO:0007669"/>
    <property type="project" value="UniProtKB-UniRule"/>
</dbReference>
<protein>
    <recommendedName>
        <fullName evidence="2 3">Single-stranded DNA-binding protein</fullName>
        <shortName evidence="2">SSB</shortName>
    </recommendedName>
</protein>
<keyword evidence="2" id="KW-0235">DNA replication</keyword>
<dbReference type="GO" id="GO:0006281">
    <property type="term" value="P:DNA repair"/>
    <property type="evidence" value="ECO:0007669"/>
    <property type="project" value="UniProtKB-UniRule"/>
</dbReference>
<dbReference type="Pfam" id="PF00436">
    <property type="entry name" value="SSB"/>
    <property type="match status" value="1"/>
</dbReference>
<dbReference type="GO" id="GO:0009295">
    <property type="term" value="C:nucleoid"/>
    <property type="evidence" value="ECO:0007669"/>
    <property type="project" value="TreeGrafter"/>
</dbReference>
<dbReference type="InterPro" id="IPR011344">
    <property type="entry name" value="ssDNA-bd"/>
</dbReference>
<dbReference type="NCBIfam" id="TIGR00621">
    <property type="entry name" value="ssb"/>
    <property type="match status" value="1"/>
</dbReference>
<dbReference type="EMBL" id="CP007142">
    <property type="protein sequence ID" value="AJQ96439.1"/>
    <property type="molecule type" value="Genomic_DNA"/>
</dbReference>
<keyword evidence="6" id="KW-1185">Reference proteome</keyword>
<dbReference type="PROSITE" id="PS50935">
    <property type="entry name" value="SSB"/>
    <property type="match status" value="1"/>
</dbReference>
<keyword evidence="1 2" id="KW-0238">DNA-binding</keyword>
<sequence>MAKGTVNKVIILGRLGQDPDVRATAGGTQVVTLNVATNELGPKNEMGMRQDVTEWHRCVLFGRTAEIAAQYLRKGSQVYLEGRLQTRKWQDQNGQDRYTTEIVANEMQLMGGRDNVDQSSSYPASGNPNMVSPPQPQVPQQSGGYGNYPNQQSTGGGYGQQPAPAQQGGHQASPQQQPYRQQPAPQQPQQPTGFDDFDDDIPF</sequence>
<comment type="subunit">
    <text evidence="2">Homotetramer.</text>
</comment>
<dbReference type="PANTHER" id="PTHR10302">
    <property type="entry name" value="SINGLE-STRANDED DNA-BINDING PROTEIN"/>
    <property type="match status" value="1"/>
</dbReference>
<accession>A0A0C5W171</accession>
<keyword evidence="2" id="KW-0227">DNA damage</keyword>
<dbReference type="RefSeq" id="WP_044618442.1">
    <property type="nucleotide sequence ID" value="NZ_CP007142.1"/>
</dbReference>
<feature type="compositionally biased region" description="Polar residues" evidence="4">
    <location>
        <begin position="117"/>
        <end position="130"/>
    </location>
</feature>
<dbReference type="PATRIC" id="fig|1445510.3.peg.4371"/>
<evidence type="ECO:0000256" key="1">
    <source>
        <dbReference type="ARBA" id="ARBA00023125"/>
    </source>
</evidence>
<dbReference type="GO" id="GO:0003697">
    <property type="term" value="F:single-stranded DNA binding"/>
    <property type="evidence" value="ECO:0007669"/>
    <property type="project" value="UniProtKB-UniRule"/>
</dbReference>
<dbReference type="AlphaFoldDB" id="A0A0C5W171"/>
<dbReference type="HOGENOM" id="CLU_078758_0_1_6"/>
<dbReference type="CDD" id="cd04496">
    <property type="entry name" value="SSB_OBF"/>
    <property type="match status" value="1"/>
</dbReference>
<evidence type="ECO:0000313" key="5">
    <source>
        <dbReference type="EMBL" id="AJQ96439.1"/>
    </source>
</evidence>
<dbReference type="Gene3D" id="2.40.50.140">
    <property type="entry name" value="Nucleic acid-binding proteins"/>
    <property type="match status" value="1"/>
</dbReference>
<feature type="compositionally biased region" description="Low complexity" evidence="4">
    <location>
        <begin position="160"/>
        <end position="191"/>
    </location>
</feature>